<organism evidence="1 2">
    <name type="scientific">Dermacentor silvarum</name>
    <name type="common">Tick</name>
    <dbReference type="NCBI Taxonomy" id="543639"/>
    <lineage>
        <taxon>Eukaryota</taxon>
        <taxon>Metazoa</taxon>
        <taxon>Ecdysozoa</taxon>
        <taxon>Arthropoda</taxon>
        <taxon>Chelicerata</taxon>
        <taxon>Arachnida</taxon>
        <taxon>Acari</taxon>
        <taxon>Parasitiformes</taxon>
        <taxon>Ixodida</taxon>
        <taxon>Ixodoidea</taxon>
        <taxon>Ixodidae</taxon>
        <taxon>Rhipicephalinae</taxon>
        <taxon>Dermacentor</taxon>
    </lineage>
</organism>
<dbReference type="Proteomes" id="UP000821865">
    <property type="component" value="Chromosome 1"/>
</dbReference>
<gene>
    <name evidence="1" type="ORF">HPB49_019783</name>
</gene>
<proteinExistence type="predicted"/>
<keyword evidence="2" id="KW-1185">Reference proteome</keyword>
<sequence length="225" mass="24871">MEPYFSRDITVNFDGTWHKRGPTSHIGVGAIIEYHTGLILNAIVLSNQCLGCQVGTKPGDPGYASWQEDHVCHKNTDSRSGRMEVEAAVIFFSRSVAKHSLCYTTLVSDGNSATFSALVQENVCGLVPISKEECLNHVQKRMGTALRNLVQKSDKALGGKGRLTKALIDKLTDYYCWALRNNSNDVAAMQHAVMASYHHLTSTDEDPHYDLCPEGADLWCRHNTS</sequence>
<protein>
    <submittedName>
        <fullName evidence="1">Uncharacterized protein</fullName>
    </submittedName>
</protein>
<accession>A0ACB8E285</accession>
<dbReference type="EMBL" id="CM023470">
    <property type="protein sequence ID" value="KAH7980882.1"/>
    <property type="molecule type" value="Genomic_DNA"/>
</dbReference>
<evidence type="ECO:0000313" key="2">
    <source>
        <dbReference type="Proteomes" id="UP000821865"/>
    </source>
</evidence>
<evidence type="ECO:0000313" key="1">
    <source>
        <dbReference type="EMBL" id="KAH7980882.1"/>
    </source>
</evidence>
<name>A0ACB8E285_DERSI</name>
<reference evidence="1" key="1">
    <citation type="submission" date="2020-05" db="EMBL/GenBank/DDBJ databases">
        <title>Large-scale comparative analyses of tick genomes elucidate their genetic diversity and vector capacities.</title>
        <authorList>
            <person name="Jia N."/>
            <person name="Wang J."/>
            <person name="Shi W."/>
            <person name="Du L."/>
            <person name="Sun Y."/>
            <person name="Zhan W."/>
            <person name="Jiang J."/>
            <person name="Wang Q."/>
            <person name="Zhang B."/>
            <person name="Ji P."/>
            <person name="Sakyi L.B."/>
            <person name="Cui X."/>
            <person name="Yuan T."/>
            <person name="Jiang B."/>
            <person name="Yang W."/>
            <person name="Lam T.T.-Y."/>
            <person name="Chang Q."/>
            <person name="Ding S."/>
            <person name="Wang X."/>
            <person name="Zhu J."/>
            <person name="Ruan X."/>
            <person name="Zhao L."/>
            <person name="Wei J."/>
            <person name="Que T."/>
            <person name="Du C."/>
            <person name="Cheng J."/>
            <person name="Dai P."/>
            <person name="Han X."/>
            <person name="Huang E."/>
            <person name="Gao Y."/>
            <person name="Liu J."/>
            <person name="Shao H."/>
            <person name="Ye R."/>
            <person name="Li L."/>
            <person name="Wei W."/>
            <person name="Wang X."/>
            <person name="Wang C."/>
            <person name="Yang T."/>
            <person name="Huo Q."/>
            <person name="Li W."/>
            <person name="Guo W."/>
            <person name="Chen H."/>
            <person name="Zhou L."/>
            <person name="Ni X."/>
            <person name="Tian J."/>
            <person name="Zhou Y."/>
            <person name="Sheng Y."/>
            <person name="Liu T."/>
            <person name="Pan Y."/>
            <person name="Xia L."/>
            <person name="Li J."/>
            <person name="Zhao F."/>
            <person name="Cao W."/>
        </authorList>
    </citation>
    <scope>NUCLEOTIDE SEQUENCE</scope>
    <source>
        <strain evidence="1">Dsil-2018</strain>
    </source>
</reference>
<comment type="caution">
    <text evidence="1">The sequence shown here is derived from an EMBL/GenBank/DDBJ whole genome shotgun (WGS) entry which is preliminary data.</text>
</comment>